<sequence length="134" mass="14490">MPSETLIRDWLTQRVAEYLERPPADIDPSAMLAEYGMDSVYAISLCGDIEAEYDLDVEPTLAWTHPTIDAIAAHLGERVGDRPAPGAVIPDQPAPTDLPVLPDQPTDLPVFPDQPAPTDLPVFPDQPAPTDLPA</sequence>
<evidence type="ECO:0000313" key="6">
    <source>
        <dbReference type="Proteomes" id="UP001500212"/>
    </source>
</evidence>
<dbReference type="InterPro" id="IPR020806">
    <property type="entry name" value="PKS_PP-bd"/>
</dbReference>
<organism evidence="5 6">
    <name type="scientific">Actinoallomurus liliacearum</name>
    <dbReference type="NCBI Taxonomy" id="1080073"/>
    <lineage>
        <taxon>Bacteria</taxon>
        <taxon>Bacillati</taxon>
        <taxon>Actinomycetota</taxon>
        <taxon>Actinomycetes</taxon>
        <taxon>Streptosporangiales</taxon>
        <taxon>Thermomonosporaceae</taxon>
        <taxon>Actinoallomurus</taxon>
    </lineage>
</organism>
<accession>A0ABP8TZS6</accession>
<keyword evidence="6" id="KW-1185">Reference proteome</keyword>
<evidence type="ECO:0000256" key="2">
    <source>
        <dbReference type="ARBA" id="ARBA00022553"/>
    </source>
</evidence>
<dbReference type="SMART" id="SM01294">
    <property type="entry name" value="PKS_PP_betabranch"/>
    <property type="match status" value="1"/>
</dbReference>
<keyword evidence="2" id="KW-0597">Phosphoprotein</keyword>
<reference evidence="6" key="1">
    <citation type="journal article" date="2019" name="Int. J. Syst. Evol. Microbiol.">
        <title>The Global Catalogue of Microorganisms (GCM) 10K type strain sequencing project: providing services to taxonomists for standard genome sequencing and annotation.</title>
        <authorList>
            <consortium name="The Broad Institute Genomics Platform"/>
            <consortium name="The Broad Institute Genome Sequencing Center for Infectious Disease"/>
            <person name="Wu L."/>
            <person name="Ma J."/>
        </authorList>
    </citation>
    <scope>NUCLEOTIDE SEQUENCE [LARGE SCALE GENOMIC DNA]</scope>
    <source>
        <strain evidence="6">JCM 17938</strain>
    </source>
</reference>
<dbReference type="Gene3D" id="1.10.1200.10">
    <property type="entry name" value="ACP-like"/>
    <property type="match status" value="1"/>
</dbReference>
<dbReference type="EMBL" id="BAABHJ010000040">
    <property type="protein sequence ID" value="GAA4617547.1"/>
    <property type="molecule type" value="Genomic_DNA"/>
</dbReference>
<dbReference type="RefSeq" id="WP_345365789.1">
    <property type="nucleotide sequence ID" value="NZ_BAABHJ010000040.1"/>
</dbReference>
<dbReference type="SUPFAM" id="SSF47336">
    <property type="entry name" value="ACP-like"/>
    <property type="match status" value="1"/>
</dbReference>
<evidence type="ECO:0000259" key="4">
    <source>
        <dbReference type="PROSITE" id="PS50075"/>
    </source>
</evidence>
<dbReference type="SMART" id="SM00823">
    <property type="entry name" value="PKS_PP"/>
    <property type="match status" value="1"/>
</dbReference>
<proteinExistence type="predicted"/>
<gene>
    <name evidence="5" type="ORF">GCM10023195_78390</name>
</gene>
<feature type="domain" description="Carrier" evidence="4">
    <location>
        <begin position="2"/>
        <end position="79"/>
    </location>
</feature>
<evidence type="ECO:0000256" key="1">
    <source>
        <dbReference type="ARBA" id="ARBA00022450"/>
    </source>
</evidence>
<evidence type="ECO:0000256" key="3">
    <source>
        <dbReference type="SAM" id="MobiDB-lite"/>
    </source>
</evidence>
<dbReference type="InterPro" id="IPR009081">
    <property type="entry name" value="PP-bd_ACP"/>
</dbReference>
<feature type="region of interest" description="Disordered" evidence="3">
    <location>
        <begin position="79"/>
        <end position="134"/>
    </location>
</feature>
<dbReference type="InterPro" id="IPR036736">
    <property type="entry name" value="ACP-like_sf"/>
</dbReference>
<dbReference type="Proteomes" id="UP001500212">
    <property type="component" value="Unassembled WGS sequence"/>
</dbReference>
<keyword evidence="1" id="KW-0596">Phosphopantetheine</keyword>
<name>A0ABP8TZS6_9ACTN</name>
<dbReference type="Pfam" id="PF00550">
    <property type="entry name" value="PP-binding"/>
    <property type="match status" value="1"/>
</dbReference>
<evidence type="ECO:0000313" key="5">
    <source>
        <dbReference type="EMBL" id="GAA4617547.1"/>
    </source>
</evidence>
<dbReference type="PROSITE" id="PS50075">
    <property type="entry name" value="CARRIER"/>
    <property type="match status" value="1"/>
</dbReference>
<comment type="caution">
    <text evidence="5">The sequence shown here is derived from an EMBL/GenBank/DDBJ whole genome shotgun (WGS) entry which is preliminary data.</text>
</comment>
<protein>
    <recommendedName>
        <fullName evidence="4">Carrier domain-containing protein</fullName>
    </recommendedName>
</protein>
<feature type="compositionally biased region" description="Pro residues" evidence="3">
    <location>
        <begin position="124"/>
        <end position="134"/>
    </location>
</feature>